<sequence>MEHCSRPFKFACLPSFVEARSVLALEKMGKAEGETLPAGS</sequence>
<dbReference type="InParanoid" id="K4AN19"/>
<organism evidence="1 2">
    <name type="scientific">Setaria italica</name>
    <name type="common">Foxtail millet</name>
    <name type="synonym">Panicum italicum</name>
    <dbReference type="NCBI Taxonomy" id="4555"/>
    <lineage>
        <taxon>Eukaryota</taxon>
        <taxon>Viridiplantae</taxon>
        <taxon>Streptophyta</taxon>
        <taxon>Embryophyta</taxon>
        <taxon>Tracheophyta</taxon>
        <taxon>Spermatophyta</taxon>
        <taxon>Magnoliopsida</taxon>
        <taxon>Liliopsida</taxon>
        <taxon>Poales</taxon>
        <taxon>Poaceae</taxon>
        <taxon>PACMAD clade</taxon>
        <taxon>Panicoideae</taxon>
        <taxon>Panicodae</taxon>
        <taxon>Paniceae</taxon>
        <taxon>Cenchrinae</taxon>
        <taxon>Setaria</taxon>
    </lineage>
</organism>
<proteinExistence type="predicted"/>
<dbReference type="EMBL" id="AGNK02005347">
    <property type="status" value="NOT_ANNOTATED_CDS"/>
    <property type="molecule type" value="Genomic_DNA"/>
</dbReference>
<reference evidence="2" key="1">
    <citation type="journal article" date="2012" name="Nat. Biotechnol.">
        <title>Reference genome sequence of the model plant Setaria.</title>
        <authorList>
            <person name="Bennetzen J.L."/>
            <person name="Schmutz J."/>
            <person name="Wang H."/>
            <person name="Percifield R."/>
            <person name="Hawkins J."/>
            <person name="Pontaroli A.C."/>
            <person name="Estep M."/>
            <person name="Feng L."/>
            <person name="Vaughn J.N."/>
            <person name="Grimwood J."/>
            <person name="Jenkins J."/>
            <person name="Barry K."/>
            <person name="Lindquist E."/>
            <person name="Hellsten U."/>
            <person name="Deshpande S."/>
            <person name="Wang X."/>
            <person name="Wu X."/>
            <person name="Mitros T."/>
            <person name="Triplett J."/>
            <person name="Yang X."/>
            <person name="Ye C.Y."/>
            <person name="Mauro-Herrera M."/>
            <person name="Wang L."/>
            <person name="Li P."/>
            <person name="Sharma M."/>
            <person name="Sharma R."/>
            <person name="Ronald P.C."/>
            <person name="Panaud O."/>
            <person name="Kellogg E.A."/>
            <person name="Brutnell T.P."/>
            <person name="Doust A.N."/>
            <person name="Tuskan G.A."/>
            <person name="Rokhsar D."/>
            <person name="Devos K.M."/>
        </authorList>
    </citation>
    <scope>NUCLEOTIDE SEQUENCE [LARGE SCALE GENOMIC DNA]</scope>
    <source>
        <strain evidence="2">cv. Yugu1</strain>
    </source>
</reference>
<keyword evidence="2" id="KW-1185">Reference proteome</keyword>
<reference evidence="1" key="2">
    <citation type="submission" date="2018-08" db="UniProtKB">
        <authorList>
            <consortium name="EnsemblPlants"/>
        </authorList>
    </citation>
    <scope>IDENTIFICATION</scope>
    <source>
        <strain evidence="1">Yugu1</strain>
    </source>
</reference>
<protein>
    <submittedName>
        <fullName evidence="1">Uncharacterized protein</fullName>
    </submittedName>
</protein>
<name>K4AN19_SETIT</name>
<dbReference type="EnsemblPlants" id="KQK86865">
    <property type="protein sequence ID" value="KQK86865"/>
    <property type="gene ID" value="SETIT_040316mg"/>
</dbReference>
<dbReference type="HOGENOM" id="CLU_3300351_0_0_1"/>
<dbReference type="Gramene" id="KQK86865">
    <property type="protein sequence ID" value="KQK86865"/>
    <property type="gene ID" value="SETIT_040316mg"/>
</dbReference>
<accession>K4AN19</accession>
<evidence type="ECO:0000313" key="1">
    <source>
        <dbReference type="EnsemblPlants" id="KQK86865"/>
    </source>
</evidence>
<dbReference type="Proteomes" id="UP000004995">
    <property type="component" value="Unassembled WGS sequence"/>
</dbReference>
<dbReference type="AlphaFoldDB" id="K4AN19"/>
<evidence type="ECO:0000313" key="2">
    <source>
        <dbReference type="Proteomes" id="UP000004995"/>
    </source>
</evidence>